<dbReference type="InterPro" id="IPR024538">
    <property type="entry name" value="DUF3878"/>
</dbReference>
<dbReference type="Pfam" id="PF12994">
    <property type="entry name" value="DUF3878"/>
    <property type="match status" value="1"/>
</dbReference>
<sequence length="362" mass="42878">MIERFEELKEFLPGLQRDMPESYGKLAEIFQFHVFELHLGEDRGRKVDYYIPYMMNDALECYLVLRDAWMTGDYLDLDQEEYPIQGQLAWRDDRSALIVKQGRENVFTIWFSELTEVFQCYQYHRIGHFWVKGQEQWRQLVYMAGTVYEKYQYLGDAACNEGEKKFMRLIEFPPFRYWSPIDEPLDDRYPSTREGALCMRGLALEAGDKSYARLAGLYARFPFGFLKKKLARKLCDPARQRLYETIYGKVRAASLKYPKRVYGEALDGEILRARKRVHQRLHRAGFCGKYPVYTRGNVEVVAAEEHPFTTMEAEDFTFRIRFMVSRCKKEKDMGRNCGFFKGRGREGRIEDDLDMLMGELEK</sequence>
<evidence type="ECO:0000313" key="2">
    <source>
        <dbReference type="Proteomes" id="UP000716906"/>
    </source>
</evidence>
<dbReference type="EMBL" id="JACLYY010000011">
    <property type="protein sequence ID" value="MBM6738664.1"/>
    <property type="molecule type" value="Genomic_DNA"/>
</dbReference>
<gene>
    <name evidence="1" type="ORF">H7U36_11230</name>
</gene>
<evidence type="ECO:0000313" key="1">
    <source>
        <dbReference type="EMBL" id="MBM6738664.1"/>
    </source>
</evidence>
<dbReference type="RefSeq" id="WP_033126643.1">
    <property type="nucleotide sequence ID" value="NZ_JACLYY010000011.1"/>
</dbReference>
<dbReference type="Proteomes" id="UP000716906">
    <property type="component" value="Unassembled WGS sequence"/>
</dbReference>
<name>A0ABS2EAK0_9FIRM</name>
<reference evidence="1 2" key="1">
    <citation type="journal article" date="2021" name="Sci. Rep.">
        <title>The distribution of antibiotic resistance genes in chicken gut microbiota commensals.</title>
        <authorList>
            <person name="Juricova H."/>
            <person name="Matiasovicova J."/>
            <person name="Kubasova T."/>
            <person name="Cejkova D."/>
            <person name="Rychlik I."/>
        </authorList>
    </citation>
    <scope>NUCLEOTIDE SEQUENCE [LARGE SCALE GENOMIC DNA]</scope>
    <source>
        <strain evidence="1 2">An773</strain>
    </source>
</reference>
<protein>
    <submittedName>
        <fullName evidence="1">DUF3878 family protein</fullName>
    </submittedName>
</protein>
<accession>A0ABS2EAK0</accession>
<organism evidence="1 2">
    <name type="scientific">Faecalicatena fissicatena</name>
    <dbReference type="NCBI Taxonomy" id="290055"/>
    <lineage>
        <taxon>Bacteria</taxon>
        <taxon>Bacillati</taxon>
        <taxon>Bacillota</taxon>
        <taxon>Clostridia</taxon>
        <taxon>Lachnospirales</taxon>
        <taxon>Lachnospiraceae</taxon>
        <taxon>Faecalicatena</taxon>
    </lineage>
</organism>
<keyword evidence="2" id="KW-1185">Reference proteome</keyword>
<comment type="caution">
    <text evidence="1">The sequence shown here is derived from an EMBL/GenBank/DDBJ whole genome shotgun (WGS) entry which is preliminary data.</text>
</comment>
<proteinExistence type="predicted"/>